<feature type="transmembrane region" description="Helical" evidence="6">
    <location>
        <begin position="129"/>
        <end position="148"/>
    </location>
</feature>
<gene>
    <name evidence="7" type="ORF">R4I43_19570</name>
</gene>
<organism evidence="7 8">
    <name type="scientific">Saccharopolyspora mangrovi</name>
    <dbReference type="NCBI Taxonomy" id="3082379"/>
    <lineage>
        <taxon>Bacteria</taxon>
        <taxon>Bacillati</taxon>
        <taxon>Actinomycetota</taxon>
        <taxon>Actinomycetes</taxon>
        <taxon>Pseudonocardiales</taxon>
        <taxon>Pseudonocardiaceae</taxon>
        <taxon>Saccharopolyspora</taxon>
    </lineage>
</organism>
<dbReference type="PIRSF" id="PIRSF005859">
    <property type="entry name" value="PBR"/>
    <property type="match status" value="1"/>
</dbReference>
<comment type="subcellular location">
    <subcellularLocation>
        <location evidence="1">Membrane</location>
        <topology evidence="1">Multi-pass membrane protein</topology>
    </subcellularLocation>
</comment>
<proteinExistence type="inferred from homology"/>
<dbReference type="Proteomes" id="UP001327093">
    <property type="component" value="Unassembled WGS sequence"/>
</dbReference>
<evidence type="ECO:0000313" key="8">
    <source>
        <dbReference type="Proteomes" id="UP001327093"/>
    </source>
</evidence>
<keyword evidence="3 6" id="KW-0812">Transmembrane</keyword>
<evidence type="ECO:0000256" key="2">
    <source>
        <dbReference type="ARBA" id="ARBA00007524"/>
    </source>
</evidence>
<dbReference type="PANTHER" id="PTHR10057">
    <property type="entry name" value="PERIPHERAL-TYPE BENZODIAZEPINE RECEPTOR"/>
    <property type="match status" value="1"/>
</dbReference>
<sequence length="152" mass="15885">MRWRVLGGTGAAVVATAVVGAAAVEADGSWFRGLRKPRWQPPPAVFGPVWTALYADIAVASAAALSRVPRGSRYVPALAANLVLNAGWTWVFWGARRPWSAAAEAGALTASSVDLLARTARVDSRAGAALAPYVAWCAFATALSAEIARRNP</sequence>
<dbReference type="InterPro" id="IPR038330">
    <property type="entry name" value="TspO/MBR-related_sf"/>
</dbReference>
<dbReference type="InterPro" id="IPR004307">
    <property type="entry name" value="TspO_MBR"/>
</dbReference>
<evidence type="ECO:0000256" key="1">
    <source>
        <dbReference type="ARBA" id="ARBA00004141"/>
    </source>
</evidence>
<evidence type="ECO:0000256" key="4">
    <source>
        <dbReference type="ARBA" id="ARBA00022989"/>
    </source>
</evidence>
<dbReference type="RefSeq" id="WP_324267096.1">
    <property type="nucleotide sequence ID" value="NZ_JAWLNX010000013.1"/>
</dbReference>
<protein>
    <submittedName>
        <fullName evidence="7">TspO/MBR family protein</fullName>
    </submittedName>
</protein>
<reference evidence="7 8" key="1">
    <citation type="submission" date="2023-10" db="EMBL/GenBank/DDBJ databases">
        <title>Saccharopolyspora sp. nov., isolated from mangrove soil.</title>
        <authorList>
            <person name="Lu Y."/>
            <person name="Liu W."/>
        </authorList>
    </citation>
    <scope>NUCLEOTIDE SEQUENCE [LARGE SCALE GENOMIC DNA]</scope>
    <source>
        <strain evidence="7 8">S2-29</strain>
    </source>
</reference>
<feature type="transmembrane region" description="Helical" evidence="6">
    <location>
        <begin position="45"/>
        <end position="65"/>
    </location>
</feature>
<dbReference type="CDD" id="cd15904">
    <property type="entry name" value="TSPO_MBR"/>
    <property type="match status" value="1"/>
</dbReference>
<keyword evidence="8" id="KW-1185">Reference proteome</keyword>
<keyword evidence="4 6" id="KW-1133">Transmembrane helix</keyword>
<accession>A0ABU6ADH6</accession>
<evidence type="ECO:0000256" key="6">
    <source>
        <dbReference type="SAM" id="Phobius"/>
    </source>
</evidence>
<keyword evidence="5 6" id="KW-0472">Membrane</keyword>
<dbReference type="EMBL" id="JAWLNX010000013">
    <property type="protein sequence ID" value="MEB3369612.1"/>
    <property type="molecule type" value="Genomic_DNA"/>
</dbReference>
<dbReference type="Gene3D" id="1.20.1260.100">
    <property type="entry name" value="TspO/MBR protein"/>
    <property type="match status" value="1"/>
</dbReference>
<dbReference type="Pfam" id="PF03073">
    <property type="entry name" value="TspO_MBR"/>
    <property type="match status" value="1"/>
</dbReference>
<name>A0ABU6ADH6_9PSEU</name>
<comment type="similarity">
    <text evidence="2">Belongs to the TspO/BZRP family.</text>
</comment>
<comment type="caution">
    <text evidence="7">The sequence shown here is derived from an EMBL/GenBank/DDBJ whole genome shotgun (WGS) entry which is preliminary data.</text>
</comment>
<evidence type="ECO:0000256" key="5">
    <source>
        <dbReference type="ARBA" id="ARBA00023136"/>
    </source>
</evidence>
<dbReference type="PANTHER" id="PTHR10057:SF0">
    <property type="entry name" value="TRANSLOCATOR PROTEIN"/>
    <property type="match status" value="1"/>
</dbReference>
<evidence type="ECO:0000313" key="7">
    <source>
        <dbReference type="EMBL" id="MEB3369612.1"/>
    </source>
</evidence>
<evidence type="ECO:0000256" key="3">
    <source>
        <dbReference type="ARBA" id="ARBA00022692"/>
    </source>
</evidence>
<feature type="transmembrane region" description="Helical" evidence="6">
    <location>
        <begin position="74"/>
        <end position="93"/>
    </location>
</feature>